<dbReference type="PANTHER" id="PTHR44329">
    <property type="entry name" value="SERINE/THREONINE-PROTEIN KINASE TNNI3K-RELATED"/>
    <property type="match status" value="1"/>
</dbReference>
<name>A0A8H5LJ12_9AGAR</name>
<dbReference type="PROSITE" id="PS00109">
    <property type="entry name" value="PROTEIN_KINASE_TYR"/>
    <property type="match status" value="1"/>
</dbReference>
<dbReference type="EMBL" id="JAACJN010000226">
    <property type="protein sequence ID" value="KAF5358884.1"/>
    <property type="molecule type" value="Genomic_DNA"/>
</dbReference>
<gene>
    <name evidence="3" type="ORF">D9757_012302</name>
</gene>
<dbReference type="Proteomes" id="UP000518752">
    <property type="component" value="Unassembled WGS sequence"/>
</dbReference>
<evidence type="ECO:0000313" key="3">
    <source>
        <dbReference type="EMBL" id="KAF5358884.1"/>
    </source>
</evidence>
<feature type="compositionally biased region" description="Basic and acidic residues" evidence="1">
    <location>
        <begin position="425"/>
        <end position="439"/>
    </location>
</feature>
<dbReference type="InterPro" id="IPR011009">
    <property type="entry name" value="Kinase-like_dom_sf"/>
</dbReference>
<dbReference type="InterPro" id="IPR051681">
    <property type="entry name" value="Ser/Thr_Kinases-Pseudokinases"/>
</dbReference>
<dbReference type="InterPro" id="IPR001245">
    <property type="entry name" value="Ser-Thr/Tyr_kinase_cat_dom"/>
</dbReference>
<feature type="region of interest" description="Disordered" evidence="1">
    <location>
        <begin position="423"/>
        <end position="445"/>
    </location>
</feature>
<feature type="domain" description="Protein kinase" evidence="2">
    <location>
        <begin position="106"/>
        <end position="377"/>
    </location>
</feature>
<dbReference type="AlphaFoldDB" id="A0A8H5LJ12"/>
<evidence type="ECO:0000256" key="1">
    <source>
        <dbReference type="SAM" id="MobiDB-lite"/>
    </source>
</evidence>
<reference evidence="3 4" key="1">
    <citation type="journal article" date="2020" name="ISME J.">
        <title>Uncovering the hidden diversity of litter-decomposition mechanisms in mushroom-forming fungi.</title>
        <authorList>
            <person name="Floudas D."/>
            <person name="Bentzer J."/>
            <person name="Ahren D."/>
            <person name="Johansson T."/>
            <person name="Persson P."/>
            <person name="Tunlid A."/>
        </authorList>
    </citation>
    <scope>NUCLEOTIDE SEQUENCE [LARGE SCALE GENOMIC DNA]</scope>
    <source>
        <strain evidence="3 4">CBS 406.79</strain>
    </source>
</reference>
<dbReference type="OrthoDB" id="4062651at2759"/>
<dbReference type="PROSITE" id="PS50011">
    <property type="entry name" value="PROTEIN_KINASE_DOM"/>
    <property type="match status" value="1"/>
</dbReference>
<comment type="caution">
    <text evidence="3">The sequence shown here is derived from an EMBL/GenBank/DDBJ whole genome shotgun (WGS) entry which is preliminary data.</text>
</comment>
<dbReference type="GO" id="GO:0005524">
    <property type="term" value="F:ATP binding"/>
    <property type="evidence" value="ECO:0007669"/>
    <property type="project" value="InterPro"/>
</dbReference>
<dbReference type="SUPFAM" id="SSF56112">
    <property type="entry name" value="Protein kinase-like (PK-like)"/>
    <property type="match status" value="1"/>
</dbReference>
<feature type="region of interest" description="Disordered" evidence="1">
    <location>
        <begin position="457"/>
        <end position="480"/>
    </location>
</feature>
<evidence type="ECO:0000313" key="4">
    <source>
        <dbReference type="Proteomes" id="UP000518752"/>
    </source>
</evidence>
<protein>
    <recommendedName>
        <fullName evidence="2">Protein kinase domain-containing protein</fullName>
    </recommendedName>
</protein>
<dbReference type="PANTHER" id="PTHR44329:SF214">
    <property type="entry name" value="PROTEIN KINASE DOMAIN-CONTAINING PROTEIN"/>
    <property type="match status" value="1"/>
</dbReference>
<dbReference type="Pfam" id="PF07714">
    <property type="entry name" value="PK_Tyr_Ser-Thr"/>
    <property type="match status" value="1"/>
</dbReference>
<sequence length="649" mass="72726">MGFLGPKTTSKRSVDNRTAADMLNRALAEWNALRQSQTPRNPDYDWLGTETAQQIVDELQELLDLYESSTSPEAVLLRSKHLGLLRFLSGKFQILPLSLTVQNIQREGGNPVAGGGFADIWRGTLLGKSVCLKVLRIVIEQDVRVRDVIRKEFCHEALIWRQLRHPNILPLLGVNVDLFSPSFCLVSPWMENKDIITYLKQNPTHRIRTVLSEVASGLRYLHSINPPLVHGDIRGANILVTLDHRCCLADFGLSVMTTSSQAWTMRTSLSFTARGTMRWLAPEYLSSDIPNHPSRDVYAFGCTILEVFTQKPPFSDRKNEAAVLLYLSNGGRPQKPQDIWYPDAIWDLTTRCWSHITLERPSIYEICEYLNGLNDHFQDVTSVYTTENFQSFSKFGARVGDMTGNISPTSNPTNLSSISVLNQMEQKKDAKRDKNRDRTGFSSGSFTKLKNAFNFNKTEIPKPAETSSSGPSLDTPERPWHRSSMESLHYFMETYEIPSSSSDSLPATENDSLSNRVSSFGASSSSLALDASKPTLVAKHPVKLALGDSGRSKSASVDSIALICRGKEIAFYEEKLARVIEGITTCFHERVPAISDPYANVERKGLTIRLGCVRAYDVDTWEKELKADMGSRRSLRTQMLLSPSRGFNL</sequence>
<accession>A0A8H5LJ12</accession>
<dbReference type="Gene3D" id="1.10.510.10">
    <property type="entry name" value="Transferase(Phosphotransferase) domain 1"/>
    <property type="match status" value="1"/>
</dbReference>
<dbReference type="InterPro" id="IPR000719">
    <property type="entry name" value="Prot_kinase_dom"/>
</dbReference>
<dbReference type="GO" id="GO:0004674">
    <property type="term" value="F:protein serine/threonine kinase activity"/>
    <property type="evidence" value="ECO:0007669"/>
    <property type="project" value="TreeGrafter"/>
</dbReference>
<evidence type="ECO:0000259" key="2">
    <source>
        <dbReference type="PROSITE" id="PS50011"/>
    </source>
</evidence>
<proteinExistence type="predicted"/>
<dbReference type="InterPro" id="IPR008266">
    <property type="entry name" value="Tyr_kinase_AS"/>
</dbReference>
<keyword evidence="4" id="KW-1185">Reference proteome</keyword>
<organism evidence="3 4">
    <name type="scientific">Collybiopsis confluens</name>
    <dbReference type="NCBI Taxonomy" id="2823264"/>
    <lineage>
        <taxon>Eukaryota</taxon>
        <taxon>Fungi</taxon>
        <taxon>Dikarya</taxon>
        <taxon>Basidiomycota</taxon>
        <taxon>Agaricomycotina</taxon>
        <taxon>Agaricomycetes</taxon>
        <taxon>Agaricomycetidae</taxon>
        <taxon>Agaricales</taxon>
        <taxon>Marasmiineae</taxon>
        <taxon>Omphalotaceae</taxon>
        <taxon>Collybiopsis</taxon>
    </lineage>
</organism>